<dbReference type="Proteomes" id="UP001489004">
    <property type="component" value="Unassembled WGS sequence"/>
</dbReference>
<protein>
    <submittedName>
        <fullName evidence="2">Uncharacterized protein</fullName>
    </submittedName>
</protein>
<evidence type="ECO:0000313" key="2">
    <source>
        <dbReference type="EMBL" id="KAK9818125.1"/>
    </source>
</evidence>
<name>A0AAW1Q7G4_9CHLO</name>
<evidence type="ECO:0000256" key="1">
    <source>
        <dbReference type="SAM" id="MobiDB-lite"/>
    </source>
</evidence>
<feature type="region of interest" description="Disordered" evidence="1">
    <location>
        <begin position="129"/>
        <end position="152"/>
    </location>
</feature>
<sequence length="152" mass="17033">MHHCCKAQKVQTEAAVVEEWAALAASNPDMPDEEDPALQEDINKLCNKAVRLMLAENTPGMLAFRDELSQVGQYFSSTNNMRGATFIYVLYKMTEHVLVKEIINLEDIYLRAFDKLYGLVEESGWVLNREGEEGGEDESGDSEPLPSLGAYQ</sequence>
<comment type="caution">
    <text evidence="2">The sequence shown here is derived from an EMBL/GenBank/DDBJ whole genome shotgun (WGS) entry which is preliminary data.</text>
</comment>
<evidence type="ECO:0000313" key="3">
    <source>
        <dbReference type="Proteomes" id="UP001489004"/>
    </source>
</evidence>
<proteinExistence type="predicted"/>
<reference evidence="2 3" key="1">
    <citation type="journal article" date="2024" name="Nat. Commun.">
        <title>Phylogenomics reveals the evolutionary origins of lichenization in chlorophyte algae.</title>
        <authorList>
            <person name="Puginier C."/>
            <person name="Libourel C."/>
            <person name="Otte J."/>
            <person name="Skaloud P."/>
            <person name="Haon M."/>
            <person name="Grisel S."/>
            <person name="Petersen M."/>
            <person name="Berrin J.G."/>
            <person name="Delaux P.M."/>
            <person name="Dal Grande F."/>
            <person name="Keller J."/>
        </authorList>
    </citation>
    <scope>NUCLEOTIDE SEQUENCE [LARGE SCALE GENOMIC DNA]</scope>
    <source>
        <strain evidence="2 3">SAG 2043</strain>
    </source>
</reference>
<dbReference type="AlphaFoldDB" id="A0AAW1Q7G4"/>
<gene>
    <name evidence="2" type="ORF">WJX72_007482</name>
</gene>
<dbReference type="EMBL" id="JALJOR010000004">
    <property type="protein sequence ID" value="KAK9818125.1"/>
    <property type="molecule type" value="Genomic_DNA"/>
</dbReference>
<organism evidence="2 3">
    <name type="scientific">[Myrmecia] bisecta</name>
    <dbReference type="NCBI Taxonomy" id="41462"/>
    <lineage>
        <taxon>Eukaryota</taxon>
        <taxon>Viridiplantae</taxon>
        <taxon>Chlorophyta</taxon>
        <taxon>core chlorophytes</taxon>
        <taxon>Trebouxiophyceae</taxon>
        <taxon>Trebouxiales</taxon>
        <taxon>Trebouxiaceae</taxon>
        <taxon>Myrmecia</taxon>
    </lineage>
</organism>
<keyword evidence="3" id="KW-1185">Reference proteome</keyword>
<accession>A0AAW1Q7G4</accession>